<dbReference type="GO" id="GO:0050650">
    <property type="term" value="P:chondroitin sulfate proteoglycan biosynthetic process"/>
    <property type="evidence" value="ECO:0007669"/>
    <property type="project" value="TreeGrafter"/>
</dbReference>
<keyword evidence="3" id="KW-0328">Glycosyltransferase</keyword>
<proteinExistence type="predicted"/>
<keyword evidence="12" id="KW-1015">Disulfide bond</keyword>
<keyword evidence="11" id="KW-0472">Membrane</keyword>
<dbReference type="InterPro" id="IPR003406">
    <property type="entry name" value="Glyco_trans_14"/>
</dbReference>
<reference evidence="16 17" key="1">
    <citation type="submission" date="2019-03" db="EMBL/GenBank/DDBJ databases">
        <title>Primorskyibacter sp. SS33 isolated from sediments.</title>
        <authorList>
            <person name="Xunke S."/>
        </authorList>
    </citation>
    <scope>NUCLEOTIDE SEQUENCE [LARGE SCALE GENOMIC DNA]</scope>
    <source>
        <strain evidence="16 17">SS33</strain>
    </source>
</reference>
<gene>
    <name evidence="16" type="ORF">E2L08_08000</name>
</gene>
<evidence type="ECO:0000256" key="9">
    <source>
        <dbReference type="ARBA" id="ARBA00022989"/>
    </source>
</evidence>
<dbReference type="GO" id="GO:0015012">
    <property type="term" value="P:heparan sulfate proteoglycan biosynthetic process"/>
    <property type="evidence" value="ECO:0007669"/>
    <property type="project" value="TreeGrafter"/>
</dbReference>
<keyword evidence="10" id="KW-0333">Golgi apparatus</keyword>
<evidence type="ECO:0000313" key="17">
    <source>
        <dbReference type="Proteomes" id="UP000295701"/>
    </source>
</evidence>
<evidence type="ECO:0000256" key="11">
    <source>
        <dbReference type="ARBA" id="ARBA00023136"/>
    </source>
</evidence>
<comment type="subcellular location">
    <subcellularLocation>
        <location evidence="2">Endoplasmic reticulum membrane</location>
        <topology evidence="2">Single-pass type II membrane protein</topology>
    </subcellularLocation>
    <subcellularLocation>
        <location evidence="1">Golgi apparatus membrane</location>
        <topology evidence="1">Single-pass type II membrane protein</topology>
    </subcellularLocation>
</comment>
<evidence type="ECO:0000256" key="3">
    <source>
        <dbReference type="ARBA" id="ARBA00022676"/>
    </source>
</evidence>
<dbReference type="RefSeq" id="WP_133396546.1">
    <property type="nucleotide sequence ID" value="NZ_SNAA01000007.1"/>
</dbReference>
<dbReference type="AlphaFoldDB" id="A0A4R6AAC3"/>
<name>A0A4R6AAC3_9RHOB</name>
<keyword evidence="5" id="KW-0812">Transmembrane</keyword>
<evidence type="ECO:0000259" key="15">
    <source>
        <dbReference type="Pfam" id="PF19350"/>
    </source>
</evidence>
<feature type="domain" description="DUF5928" evidence="15">
    <location>
        <begin position="270"/>
        <end position="525"/>
    </location>
</feature>
<evidence type="ECO:0000313" key="16">
    <source>
        <dbReference type="EMBL" id="TDL79822.1"/>
    </source>
</evidence>
<accession>A0A4R6AAC3</accession>
<dbReference type="OrthoDB" id="7943907at2"/>
<organism evidence="16 17">
    <name type="scientific">Palleronia sediminis</name>
    <dbReference type="NCBI Taxonomy" id="2547833"/>
    <lineage>
        <taxon>Bacteria</taxon>
        <taxon>Pseudomonadati</taxon>
        <taxon>Pseudomonadota</taxon>
        <taxon>Alphaproteobacteria</taxon>
        <taxon>Rhodobacterales</taxon>
        <taxon>Roseobacteraceae</taxon>
        <taxon>Palleronia</taxon>
    </lineage>
</organism>
<keyword evidence="8" id="KW-0735">Signal-anchor</keyword>
<evidence type="ECO:0000256" key="12">
    <source>
        <dbReference type="ARBA" id="ARBA00023157"/>
    </source>
</evidence>
<evidence type="ECO:0000256" key="10">
    <source>
        <dbReference type="ARBA" id="ARBA00023034"/>
    </source>
</evidence>
<keyword evidence="9" id="KW-1133">Transmembrane helix</keyword>
<dbReference type="GO" id="GO:0030158">
    <property type="term" value="F:protein xylosyltransferase activity"/>
    <property type="evidence" value="ECO:0007669"/>
    <property type="project" value="InterPro"/>
</dbReference>
<evidence type="ECO:0000256" key="1">
    <source>
        <dbReference type="ARBA" id="ARBA00004323"/>
    </source>
</evidence>
<evidence type="ECO:0000256" key="8">
    <source>
        <dbReference type="ARBA" id="ARBA00022968"/>
    </source>
</evidence>
<protein>
    <recommendedName>
        <fullName evidence="14">Peptide O-xylosyltransferase</fullName>
    </recommendedName>
</protein>
<evidence type="ECO:0000256" key="14">
    <source>
        <dbReference type="ARBA" id="ARBA00042865"/>
    </source>
</evidence>
<dbReference type="Pfam" id="PF19350">
    <property type="entry name" value="DUF5928"/>
    <property type="match status" value="1"/>
</dbReference>
<sequence>MARIAYILLCHKDPDAIVAQARRIAAAGDFVAIHFDGRAAQADYDAIRRALDENPRVTFAARRLRCGWGEWSLVEASLLTVRAAFEAFPRATHFYMISGDCMPIKSARFAHDFLDAEDCDYCECADFFESDWIKTGFKHERLIYRHWFNERTQKRRFYASYALQKRLGITRAVPKGLQIRIGSQWWCLRRSSIATILEFCAARPDILRFFATTWIPDETFFQTLVYHLIPRAEIRSRTLTFLIFSDYGMPASFYNDHYDLLLSQNHLFARKISPGATELKARLGELYVDPDARFRISNEGQRLYTYLTRRGRVGRRFAGRIWETEATLGQEHELFAIVCKKWHVAKRLAYAIGAELEMPVVGYLFDEMDANLPHLGGIDASMQKRHRHRRSFLRMIFEYHGTRRLAICLDPADLDILRDLAQDRTTLHVLEIDCELSDAYLEGHAKRIGLASDATAASVLQTLVPALRGDIAFERDAMRAVAGGRLAILQQDGPGDEQAQALREFLPVPLETAQRLARIPHLFSD</sequence>
<keyword evidence="17" id="KW-1185">Reference proteome</keyword>
<evidence type="ECO:0000256" key="5">
    <source>
        <dbReference type="ARBA" id="ARBA00022692"/>
    </source>
</evidence>
<dbReference type="PANTHER" id="PTHR46025">
    <property type="entry name" value="XYLOSYLTRANSFERASE OXT"/>
    <property type="match status" value="1"/>
</dbReference>
<dbReference type="PANTHER" id="PTHR46025:SF3">
    <property type="entry name" value="XYLOSYLTRANSFERASE OXT"/>
    <property type="match status" value="1"/>
</dbReference>
<dbReference type="Proteomes" id="UP000295701">
    <property type="component" value="Unassembled WGS sequence"/>
</dbReference>
<dbReference type="EMBL" id="SNAA01000007">
    <property type="protein sequence ID" value="TDL79822.1"/>
    <property type="molecule type" value="Genomic_DNA"/>
</dbReference>
<dbReference type="InterPro" id="IPR043538">
    <property type="entry name" value="XYLT"/>
</dbReference>
<evidence type="ECO:0000256" key="4">
    <source>
        <dbReference type="ARBA" id="ARBA00022679"/>
    </source>
</evidence>
<dbReference type="Pfam" id="PF02485">
    <property type="entry name" value="Branch"/>
    <property type="match status" value="1"/>
</dbReference>
<evidence type="ECO:0000256" key="2">
    <source>
        <dbReference type="ARBA" id="ARBA00004648"/>
    </source>
</evidence>
<dbReference type="GO" id="GO:0016020">
    <property type="term" value="C:membrane"/>
    <property type="evidence" value="ECO:0007669"/>
    <property type="project" value="InterPro"/>
</dbReference>
<comment type="caution">
    <text evidence="16">The sequence shown here is derived from an EMBL/GenBank/DDBJ whole genome shotgun (WGS) entry which is preliminary data.</text>
</comment>
<evidence type="ECO:0000256" key="7">
    <source>
        <dbReference type="ARBA" id="ARBA00022824"/>
    </source>
</evidence>
<dbReference type="InterPro" id="IPR045972">
    <property type="entry name" value="DUF5928"/>
</dbReference>
<dbReference type="GO" id="GO:0046872">
    <property type="term" value="F:metal ion binding"/>
    <property type="evidence" value="ECO:0007669"/>
    <property type="project" value="UniProtKB-KW"/>
</dbReference>
<evidence type="ECO:0000256" key="13">
    <source>
        <dbReference type="ARBA" id="ARBA00023180"/>
    </source>
</evidence>
<evidence type="ECO:0000256" key="6">
    <source>
        <dbReference type="ARBA" id="ARBA00022723"/>
    </source>
</evidence>
<keyword evidence="13" id="KW-0325">Glycoprotein</keyword>
<keyword evidence="7" id="KW-0256">Endoplasmic reticulum</keyword>
<keyword evidence="6" id="KW-0479">Metal-binding</keyword>
<keyword evidence="4 16" id="KW-0808">Transferase</keyword>